<accession>A0A251USX2</accession>
<dbReference type="InParanoid" id="A0A251USX2"/>
<evidence type="ECO:0000313" key="2">
    <source>
        <dbReference type="Proteomes" id="UP000215914"/>
    </source>
</evidence>
<dbReference type="AlphaFoldDB" id="A0A251USX2"/>
<evidence type="ECO:0000313" key="1">
    <source>
        <dbReference type="EMBL" id="OTG25862.1"/>
    </source>
</evidence>
<name>A0A251USX2_HELAN</name>
<reference evidence="2" key="1">
    <citation type="journal article" date="2017" name="Nature">
        <title>The sunflower genome provides insights into oil metabolism, flowering and Asterid evolution.</title>
        <authorList>
            <person name="Badouin H."/>
            <person name="Gouzy J."/>
            <person name="Grassa C.J."/>
            <person name="Murat F."/>
            <person name="Staton S.E."/>
            <person name="Cottret L."/>
            <person name="Lelandais-Briere C."/>
            <person name="Owens G.L."/>
            <person name="Carrere S."/>
            <person name="Mayjonade B."/>
            <person name="Legrand L."/>
            <person name="Gill N."/>
            <person name="Kane N.C."/>
            <person name="Bowers J.E."/>
            <person name="Hubner S."/>
            <person name="Bellec A."/>
            <person name="Berard A."/>
            <person name="Berges H."/>
            <person name="Blanchet N."/>
            <person name="Boniface M.C."/>
            <person name="Brunel D."/>
            <person name="Catrice O."/>
            <person name="Chaidir N."/>
            <person name="Claudel C."/>
            <person name="Donnadieu C."/>
            <person name="Faraut T."/>
            <person name="Fievet G."/>
            <person name="Helmstetter N."/>
            <person name="King M."/>
            <person name="Knapp S.J."/>
            <person name="Lai Z."/>
            <person name="Le Paslier M.C."/>
            <person name="Lippi Y."/>
            <person name="Lorenzon L."/>
            <person name="Mandel J.R."/>
            <person name="Marage G."/>
            <person name="Marchand G."/>
            <person name="Marquand E."/>
            <person name="Bret-Mestries E."/>
            <person name="Morien E."/>
            <person name="Nambeesan S."/>
            <person name="Nguyen T."/>
            <person name="Pegot-Espagnet P."/>
            <person name="Pouilly N."/>
            <person name="Raftis F."/>
            <person name="Sallet E."/>
            <person name="Schiex T."/>
            <person name="Thomas J."/>
            <person name="Vandecasteele C."/>
            <person name="Vares D."/>
            <person name="Vear F."/>
            <person name="Vautrin S."/>
            <person name="Crespi M."/>
            <person name="Mangin B."/>
            <person name="Burke J.M."/>
            <person name="Salse J."/>
            <person name="Munos S."/>
            <person name="Vincourt P."/>
            <person name="Rieseberg L.H."/>
            <person name="Langlade N.B."/>
        </authorList>
    </citation>
    <scope>NUCLEOTIDE SEQUENCE [LARGE SCALE GENOMIC DNA]</scope>
    <source>
        <strain evidence="2">cv. SF193</strain>
    </source>
</reference>
<proteinExistence type="predicted"/>
<sequence length="52" mass="6346">MFKFFFFYNFAAIRNSNLTVSFLLIPITNQNPFIFLVSETLKYQKLMFRKRV</sequence>
<organism evidence="1 2">
    <name type="scientific">Helianthus annuus</name>
    <name type="common">Common sunflower</name>
    <dbReference type="NCBI Taxonomy" id="4232"/>
    <lineage>
        <taxon>Eukaryota</taxon>
        <taxon>Viridiplantae</taxon>
        <taxon>Streptophyta</taxon>
        <taxon>Embryophyta</taxon>
        <taxon>Tracheophyta</taxon>
        <taxon>Spermatophyta</taxon>
        <taxon>Magnoliopsida</taxon>
        <taxon>eudicotyledons</taxon>
        <taxon>Gunneridae</taxon>
        <taxon>Pentapetalae</taxon>
        <taxon>asterids</taxon>
        <taxon>campanulids</taxon>
        <taxon>Asterales</taxon>
        <taxon>Asteraceae</taxon>
        <taxon>Asteroideae</taxon>
        <taxon>Heliantheae alliance</taxon>
        <taxon>Heliantheae</taxon>
        <taxon>Helianthus</taxon>
    </lineage>
</organism>
<keyword evidence="2" id="KW-1185">Reference proteome</keyword>
<protein>
    <submittedName>
        <fullName evidence="1">Uncharacterized protein</fullName>
    </submittedName>
</protein>
<dbReference type="EMBL" id="CM007894">
    <property type="protein sequence ID" value="OTG25862.1"/>
    <property type="molecule type" value="Genomic_DNA"/>
</dbReference>
<gene>
    <name evidence="1" type="ORF">HannXRQ_Chr05g0152261</name>
</gene>
<dbReference type="Proteomes" id="UP000215914">
    <property type="component" value="Chromosome 5"/>
</dbReference>